<gene>
    <name evidence="1" type="ORF">PV399_14840</name>
    <name evidence="2" type="ORF">PV666_03965</name>
</gene>
<dbReference type="AlphaFoldDB" id="A0AAP6EFN8"/>
<comment type="caution">
    <text evidence="1">The sequence shown here is derived from an EMBL/GenBank/DDBJ whole genome shotgun (WGS) entry which is preliminary data.</text>
</comment>
<dbReference type="EMBL" id="JARAWC010000009">
    <property type="protein sequence ID" value="MDX2960979.1"/>
    <property type="molecule type" value="Genomic_DNA"/>
</dbReference>
<sequence>MADGHKVDFEALAKLIVDLAECAGGMRTTMRELEDIGPSGTGSGELEDACHHFQAKWGHGIKLIADATSGVTEKVAQAGRLYQGTEDEVVKLVSAVQAVDKTMRAGDR</sequence>
<evidence type="ECO:0000313" key="2">
    <source>
        <dbReference type="EMBL" id="MDX3017036.1"/>
    </source>
</evidence>
<accession>A0AAP6EFN8</accession>
<protein>
    <submittedName>
        <fullName evidence="1">Uncharacterized protein</fullName>
    </submittedName>
</protein>
<evidence type="ECO:0000313" key="4">
    <source>
        <dbReference type="Proteomes" id="UP001282288"/>
    </source>
</evidence>
<dbReference type="RefSeq" id="WP_010354241.1">
    <property type="nucleotide sequence ID" value="NZ_BCMK01000034.1"/>
</dbReference>
<dbReference type="Proteomes" id="UP001282288">
    <property type="component" value="Unassembled WGS sequence"/>
</dbReference>
<dbReference type="GeneID" id="69809962"/>
<evidence type="ECO:0000313" key="1">
    <source>
        <dbReference type="EMBL" id="MDX2960979.1"/>
    </source>
</evidence>
<dbReference type="Gene3D" id="1.10.287.1060">
    <property type="entry name" value="ESAT-6-like"/>
    <property type="match status" value="1"/>
</dbReference>
<dbReference type="EMBL" id="JARAWP010000002">
    <property type="protein sequence ID" value="MDX3017036.1"/>
    <property type="molecule type" value="Genomic_DNA"/>
</dbReference>
<dbReference type="Proteomes" id="UP001272987">
    <property type="component" value="Unassembled WGS sequence"/>
</dbReference>
<name>A0AAP6EFN8_9ACTN</name>
<evidence type="ECO:0000313" key="3">
    <source>
        <dbReference type="Proteomes" id="UP001272987"/>
    </source>
</evidence>
<reference evidence="1 3" key="1">
    <citation type="journal article" date="2023" name="Microb. Genom.">
        <title>Mesoterricola silvestris gen. nov., sp. nov., Mesoterricola sediminis sp. nov., Geothrix oryzae sp. nov., Geothrix edaphica sp. nov., Geothrix rubra sp. nov., and Geothrix limicola sp. nov., six novel members of Acidobacteriota isolated from soils.</title>
        <authorList>
            <person name="Weisberg A.J."/>
            <person name="Pearce E."/>
            <person name="Kramer C.G."/>
            <person name="Chang J.H."/>
            <person name="Clarke C.R."/>
        </authorList>
    </citation>
    <scope>NUCLEOTIDE SEQUENCE</scope>
    <source>
        <strain evidence="2 3">NB05-1H</strain>
        <strain evidence="1">NRRL_B-16521</strain>
    </source>
</reference>
<proteinExistence type="predicted"/>
<organism evidence="1 4">
    <name type="scientific">Streptomyces acidiscabies</name>
    <dbReference type="NCBI Taxonomy" id="42234"/>
    <lineage>
        <taxon>Bacteria</taxon>
        <taxon>Bacillati</taxon>
        <taxon>Actinomycetota</taxon>
        <taxon>Actinomycetes</taxon>
        <taxon>Kitasatosporales</taxon>
        <taxon>Streptomycetaceae</taxon>
        <taxon>Streptomyces</taxon>
    </lineage>
</organism>
<keyword evidence="3" id="KW-1185">Reference proteome</keyword>